<dbReference type="Proteomes" id="UP000063236">
    <property type="component" value="Unassembled WGS sequence"/>
</dbReference>
<evidence type="ECO:0000256" key="1">
    <source>
        <dbReference type="ARBA" id="ARBA00009764"/>
    </source>
</evidence>
<dbReference type="GO" id="GO:0009421">
    <property type="term" value="C:bacterial-type flagellum filament cap"/>
    <property type="evidence" value="ECO:0007669"/>
    <property type="project" value="InterPro"/>
</dbReference>
<dbReference type="PANTHER" id="PTHR30288">
    <property type="entry name" value="FLAGELLAR CAP/ASSEMBLY PROTEIN FLID"/>
    <property type="match status" value="1"/>
</dbReference>
<comment type="similarity">
    <text evidence="1 5">Belongs to the FliD family.</text>
</comment>
<dbReference type="Pfam" id="PF07195">
    <property type="entry name" value="FliD_C"/>
    <property type="match status" value="1"/>
</dbReference>
<dbReference type="GO" id="GO:0007155">
    <property type="term" value="P:cell adhesion"/>
    <property type="evidence" value="ECO:0007669"/>
    <property type="project" value="InterPro"/>
</dbReference>
<evidence type="ECO:0000256" key="3">
    <source>
        <dbReference type="ARBA" id="ARBA00023054"/>
    </source>
</evidence>
<keyword evidence="5" id="KW-0964">Secreted</keyword>
<accession>A0AAW3P7I4</accession>
<evidence type="ECO:0000256" key="4">
    <source>
        <dbReference type="ARBA" id="ARBA00023143"/>
    </source>
</evidence>
<comment type="subcellular location">
    <subcellularLocation>
        <location evidence="5">Secreted</location>
    </subcellularLocation>
    <subcellularLocation>
        <location evidence="5">Bacterial flagellum</location>
    </subcellularLocation>
</comment>
<sequence>MLTVTDPKLMASQFADDYIAGANELLKKQIDRTSTQSKALTSLGNTLDAFHKAMADLVAGGSMAQTTVTLSDPGFASVTSTSGAKPGTYKFHVSQLATANQQAIDLPDSIDATGAGKLKLTLGDGTEVVIDIEAADKDGSGQVSPEELARAINANPDTDGKVRAEIVGGKLVLSATEVGAASQIKLDTSGIANSELRDRFDNATEISKAQDAIIWLGDEGVGVKIEQASNTLDSIEGLSIVFTKAGASGTVTVGSDKDATVKGVQAFVDAYNTLMKALADLTRAGDANNGDAGGPFSADAGVRALMGKINSALRKSVAGINLYSLGIDTDRKGMLSINEKALEKAMKDQPEALDMLFGNKSTGLIGNLESALDGWLNSSKGQLKSRKESIQKAEKTLDSKSNELQRRYDGVRKRYEDQFTRLQVMQMQMESTLNQIKNLFSTSKD</sequence>
<comment type="subunit">
    <text evidence="2 5">Homopentamer.</text>
</comment>
<dbReference type="PROSITE" id="PS50222">
    <property type="entry name" value="EF_HAND_2"/>
    <property type="match status" value="1"/>
</dbReference>
<evidence type="ECO:0000256" key="5">
    <source>
        <dbReference type="RuleBase" id="RU362066"/>
    </source>
</evidence>
<feature type="domain" description="EF-hand" evidence="6">
    <location>
        <begin position="132"/>
        <end position="158"/>
    </location>
</feature>
<evidence type="ECO:0000313" key="8">
    <source>
        <dbReference type="Proteomes" id="UP000063236"/>
    </source>
</evidence>
<evidence type="ECO:0000256" key="2">
    <source>
        <dbReference type="ARBA" id="ARBA00011255"/>
    </source>
</evidence>
<dbReference type="GO" id="GO:0005509">
    <property type="term" value="F:calcium ion binding"/>
    <property type="evidence" value="ECO:0007669"/>
    <property type="project" value="InterPro"/>
</dbReference>
<dbReference type="GO" id="GO:0005576">
    <property type="term" value="C:extracellular region"/>
    <property type="evidence" value="ECO:0007669"/>
    <property type="project" value="UniProtKB-SubCell"/>
</dbReference>
<keyword evidence="4 5" id="KW-0975">Bacterial flagellum</keyword>
<keyword evidence="3" id="KW-0175">Coiled coil</keyword>
<dbReference type="PROSITE" id="PS00018">
    <property type="entry name" value="EF_HAND_1"/>
    <property type="match status" value="1"/>
</dbReference>
<dbReference type="GO" id="GO:0009424">
    <property type="term" value="C:bacterial-type flagellum hook"/>
    <property type="evidence" value="ECO:0007669"/>
    <property type="project" value="UniProtKB-UniRule"/>
</dbReference>
<protein>
    <recommendedName>
        <fullName evidence="5">Flagellar hook-associated protein 2</fullName>
        <shortName evidence="5">HAP2</shortName>
    </recommendedName>
    <alternativeName>
        <fullName evidence="5">Flagellar cap protein</fullName>
    </alternativeName>
</protein>
<proteinExistence type="inferred from homology"/>
<dbReference type="RefSeq" id="WP_060188459.1">
    <property type="nucleotide sequence ID" value="NZ_LPJS01000011.1"/>
</dbReference>
<evidence type="ECO:0000259" key="6">
    <source>
        <dbReference type="PROSITE" id="PS50222"/>
    </source>
</evidence>
<evidence type="ECO:0000313" key="7">
    <source>
        <dbReference type="EMBL" id="KWF45107.1"/>
    </source>
</evidence>
<dbReference type="InterPro" id="IPR040026">
    <property type="entry name" value="FliD"/>
</dbReference>
<gene>
    <name evidence="7" type="ORF">WL88_28930</name>
</gene>
<dbReference type="InterPro" id="IPR003481">
    <property type="entry name" value="FliD_N"/>
</dbReference>
<name>A0AAW3P7I4_9BURK</name>
<reference evidence="7 8" key="1">
    <citation type="submission" date="2015-11" db="EMBL/GenBank/DDBJ databases">
        <title>Expanding the genomic diversity of Burkholderia species for the development of highly accurate diagnostics.</title>
        <authorList>
            <person name="Sahl J."/>
            <person name="Keim P."/>
            <person name="Wagner D."/>
        </authorList>
    </citation>
    <scope>NUCLEOTIDE SEQUENCE [LARGE SCALE GENOMIC DNA]</scope>
    <source>
        <strain evidence="7 8">MSMB378WGS</strain>
    </source>
</reference>
<organism evidence="7 8">
    <name type="scientific">Burkholderia diffusa</name>
    <dbReference type="NCBI Taxonomy" id="488732"/>
    <lineage>
        <taxon>Bacteria</taxon>
        <taxon>Pseudomonadati</taxon>
        <taxon>Pseudomonadota</taxon>
        <taxon>Betaproteobacteria</taxon>
        <taxon>Burkholderiales</taxon>
        <taxon>Burkholderiaceae</taxon>
        <taxon>Burkholderia</taxon>
        <taxon>Burkholderia cepacia complex</taxon>
    </lineage>
</organism>
<dbReference type="PANTHER" id="PTHR30288:SF0">
    <property type="entry name" value="FLAGELLAR HOOK-ASSOCIATED PROTEIN 2"/>
    <property type="match status" value="1"/>
</dbReference>
<dbReference type="InterPro" id="IPR002048">
    <property type="entry name" value="EF_hand_dom"/>
</dbReference>
<dbReference type="InterPro" id="IPR010809">
    <property type="entry name" value="FliD_C"/>
</dbReference>
<dbReference type="AlphaFoldDB" id="A0AAW3P7I4"/>
<comment type="function">
    <text evidence="5">Required for morphogenesis and for the elongation of the flagellar filament by facilitating polymerization of the flagellin monomers at the tip of growing filament. Forms a capping structure, which prevents flagellin subunits (transported through the central channel of the flagellum) from leaking out without polymerization at the distal end.</text>
</comment>
<dbReference type="Pfam" id="PF02465">
    <property type="entry name" value="FliD_N"/>
    <property type="match status" value="1"/>
</dbReference>
<dbReference type="InterPro" id="IPR018247">
    <property type="entry name" value="EF_Hand_1_Ca_BS"/>
</dbReference>
<dbReference type="EMBL" id="LPJV01000062">
    <property type="protein sequence ID" value="KWF45107.1"/>
    <property type="molecule type" value="Genomic_DNA"/>
</dbReference>
<comment type="caution">
    <text evidence="7">The sequence shown here is derived from an EMBL/GenBank/DDBJ whole genome shotgun (WGS) entry which is preliminary data.</text>
</comment>